<keyword evidence="3" id="KW-1185">Reference proteome</keyword>
<feature type="compositionally biased region" description="Low complexity" evidence="1">
    <location>
        <begin position="33"/>
        <end position="51"/>
    </location>
</feature>
<evidence type="ECO:0000313" key="2">
    <source>
        <dbReference type="EMBL" id="KAF2100574.1"/>
    </source>
</evidence>
<evidence type="ECO:0000256" key="1">
    <source>
        <dbReference type="SAM" id="MobiDB-lite"/>
    </source>
</evidence>
<reference evidence="2" key="1">
    <citation type="journal article" date="2020" name="Stud. Mycol.">
        <title>101 Dothideomycetes genomes: a test case for predicting lifestyles and emergence of pathogens.</title>
        <authorList>
            <person name="Haridas S."/>
            <person name="Albert R."/>
            <person name="Binder M."/>
            <person name="Bloem J."/>
            <person name="Labutti K."/>
            <person name="Salamov A."/>
            <person name="Andreopoulos B."/>
            <person name="Baker S."/>
            <person name="Barry K."/>
            <person name="Bills G."/>
            <person name="Bluhm B."/>
            <person name="Cannon C."/>
            <person name="Castanera R."/>
            <person name="Culley D."/>
            <person name="Daum C."/>
            <person name="Ezra D."/>
            <person name="Gonzalez J."/>
            <person name="Henrissat B."/>
            <person name="Kuo A."/>
            <person name="Liang C."/>
            <person name="Lipzen A."/>
            <person name="Lutzoni F."/>
            <person name="Magnuson J."/>
            <person name="Mondo S."/>
            <person name="Nolan M."/>
            <person name="Ohm R."/>
            <person name="Pangilinan J."/>
            <person name="Park H.-J."/>
            <person name="Ramirez L."/>
            <person name="Alfaro M."/>
            <person name="Sun H."/>
            <person name="Tritt A."/>
            <person name="Yoshinaga Y."/>
            <person name="Zwiers L.-H."/>
            <person name="Turgeon B."/>
            <person name="Goodwin S."/>
            <person name="Spatafora J."/>
            <person name="Crous P."/>
            <person name="Grigoriev I."/>
        </authorList>
    </citation>
    <scope>NUCLEOTIDE SEQUENCE</scope>
    <source>
        <strain evidence="2">CBS 133067</strain>
    </source>
</reference>
<dbReference type="AlphaFoldDB" id="A0A9P4IGI6"/>
<name>A0A9P4IGI6_9PEZI</name>
<sequence length="360" mass="39603">MDHITQRLSNRFPSFSRRWKQRKPNLSLGTGYSTPSRAASSRSSSLSSTAVPVLDRSDALVDPFEPSPIELVPDVRSAPMEIPVATKDEEPINREALASTPLLPPMIDEARPAETPMQSPLQSPTVAESTASFSLGSPAGTPQVQAVKTPPLSTKPSVASFRQHTRPGHVIPSSEIPPIMIADPNDPWAIKLGHANFTITPEPYLPEVFTAKSISTLFADWERARCNFTKHQVRTGEHYGITSKIYILTEEKWAEIDAQWKKNYDFTVAEASRQSSEVLPVTPDEPPALMKIPSLNDPKSEGKFPKLGDEDIVGPMFQFAAQVQPKPSRTANFLKMLNGLNIKIPSGASSRSRTAFQPER</sequence>
<comment type="caution">
    <text evidence="2">The sequence shown here is derived from an EMBL/GenBank/DDBJ whole genome shotgun (WGS) entry which is preliminary data.</text>
</comment>
<accession>A0A9P4IGI6</accession>
<feature type="region of interest" description="Disordered" evidence="1">
    <location>
        <begin position="1"/>
        <end position="51"/>
    </location>
</feature>
<protein>
    <submittedName>
        <fullName evidence="2">Uncharacterized protein</fullName>
    </submittedName>
</protein>
<feature type="compositionally biased region" description="Polar residues" evidence="1">
    <location>
        <begin position="1"/>
        <end position="13"/>
    </location>
</feature>
<feature type="compositionally biased region" description="Polar residues" evidence="1">
    <location>
        <begin position="128"/>
        <end position="162"/>
    </location>
</feature>
<proteinExistence type="predicted"/>
<gene>
    <name evidence="2" type="ORF">NA57DRAFT_36335</name>
</gene>
<dbReference type="Proteomes" id="UP000799772">
    <property type="component" value="Unassembled WGS sequence"/>
</dbReference>
<organism evidence="2 3">
    <name type="scientific">Rhizodiscina lignyota</name>
    <dbReference type="NCBI Taxonomy" id="1504668"/>
    <lineage>
        <taxon>Eukaryota</taxon>
        <taxon>Fungi</taxon>
        <taxon>Dikarya</taxon>
        <taxon>Ascomycota</taxon>
        <taxon>Pezizomycotina</taxon>
        <taxon>Dothideomycetes</taxon>
        <taxon>Pleosporomycetidae</taxon>
        <taxon>Aulographales</taxon>
        <taxon>Rhizodiscinaceae</taxon>
        <taxon>Rhizodiscina</taxon>
    </lineage>
</organism>
<dbReference type="EMBL" id="ML978124">
    <property type="protein sequence ID" value="KAF2100574.1"/>
    <property type="molecule type" value="Genomic_DNA"/>
</dbReference>
<dbReference type="OrthoDB" id="3882058at2759"/>
<evidence type="ECO:0000313" key="3">
    <source>
        <dbReference type="Proteomes" id="UP000799772"/>
    </source>
</evidence>
<feature type="region of interest" description="Disordered" evidence="1">
    <location>
        <begin position="128"/>
        <end position="178"/>
    </location>
</feature>